<organism evidence="6 7">
    <name type="scientific">Actinomadura alba</name>
    <dbReference type="NCBI Taxonomy" id="406431"/>
    <lineage>
        <taxon>Bacteria</taxon>
        <taxon>Bacillati</taxon>
        <taxon>Actinomycetota</taxon>
        <taxon>Actinomycetes</taxon>
        <taxon>Streptosporangiales</taxon>
        <taxon>Thermomonosporaceae</taxon>
        <taxon>Actinomadura</taxon>
    </lineage>
</organism>
<dbReference type="InterPro" id="IPR014036">
    <property type="entry name" value="DeoR-like_C"/>
</dbReference>
<dbReference type="SUPFAM" id="SSF46785">
    <property type="entry name" value="Winged helix' DNA-binding domain"/>
    <property type="match status" value="1"/>
</dbReference>
<dbReference type="InterPro" id="IPR001034">
    <property type="entry name" value="DeoR_HTH"/>
</dbReference>
<dbReference type="InterPro" id="IPR018356">
    <property type="entry name" value="Tscrpt_reg_HTH_DeoR_CS"/>
</dbReference>
<accession>A0ABR7M061</accession>
<dbReference type="SMART" id="SM00420">
    <property type="entry name" value="HTH_DEOR"/>
    <property type="match status" value="1"/>
</dbReference>
<keyword evidence="3" id="KW-0804">Transcription</keyword>
<dbReference type="PANTHER" id="PTHR30363:SF44">
    <property type="entry name" value="AGA OPERON TRANSCRIPTIONAL REPRESSOR-RELATED"/>
    <property type="match status" value="1"/>
</dbReference>
<evidence type="ECO:0000256" key="2">
    <source>
        <dbReference type="ARBA" id="ARBA00023125"/>
    </source>
</evidence>
<dbReference type="SUPFAM" id="SSF100950">
    <property type="entry name" value="NagB/RpiA/CoA transferase-like"/>
    <property type="match status" value="1"/>
</dbReference>
<evidence type="ECO:0000259" key="5">
    <source>
        <dbReference type="PROSITE" id="PS51000"/>
    </source>
</evidence>
<dbReference type="PRINTS" id="PR00037">
    <property type="entry name" value="HTHLACR"/>
</dbReference>
<dbReference type="Gene3D" id="3.30.750.70">
    <property type="entry name" value="4-hydroxybutyrate coenzyme like domains"/>
    <property type="match status" value="1"/>
</dbReference>
<dbReference type="EMBL" id="JABVEC010000042">
    <property type="protein sequence ID" value="MBC6470482.1"/>
    <property type="molecule type" value="Genomic_DNA"/>
</dbReference>
<dbReference type="SMART" id="SM01134">
    <property type="entry name" value="DeoRC"/>
    <property type="match status" value="1"/>
</dbReference>
<evidence type="ECO:0000256" key="3">
    <source>
        <dbReference type="ARBA" id="ARBA00023163"/>
    </source>
</evidence>
<dbReference type="InterPro" id="IPR050313">
    <property type="entry name" value="Carb_Metab_HTH_regulators"/>
</dbReference>
<feature type="region of interest" description="Disordered" evidence="4">
    <location>
        <begin position="1"/>
        <end position="67"/>
    </location>
</feature>
<keyword evidence="2" id="KW-0238">DNA-binding</keyword>
<dbReference type="InterPro" id="IPR036388">
    <property type="entry name" value="WH-like_DNA-bd_sf"/>
</dbReference>
<feature type="domain" description="HTH deoR-type" evidence="5">
    <location>
        <begin position="71"/>
        <end position="126"/>
    </location>
</feature>
<evidence type="ECO:0000256" key="4">
    <source>
        <dbReference type="SAM" id="MobiDB-lite"/>
    </source>
</evidence>
<evidence type="ECO:0000313" key="6">
    <source>
        <dbReference type="EMBL" id="MBC6470482.1"/>
    </source>
</evidence>
<proteinExistence type="predicted"/>
<keyword evidence="7" id="KW-1185">Reference proteome</keyword>
<dbReference type="Pfam" id="PF00455">
    <property type="entry name" value="DeoRC"/>
    <property type="match status" value="1"/>
</dbReference>
<dbReference type="Pfam" id="PF08220">
    <property type="entry name" value="HTH_DeoR"/>
    <property type="match status" value="1"/>
</dbReference>
<name>A0ABR7M061_9ACTN</name>
<dbReference type="PROSITE" id="PS00894">
    <property type="entry name" value="HTH_DEOR_1"/>
    <property type="match status" value="1"/>
</dbReference>
<protein>
    <submittedName>
        <fullName evidence="6">DeoR/GlpR transcriptional regulator</fullName>
    </submittedName>
</protein>
<dbReference type="PANTHER" id="PTHR30363">
    <property type="entry name" value="HTH-TYPE TRANSCRIPTIONAL REGULATOR SRLR-RELATED"/>
    <property type="match status" value="1"/>
</dbReference>
<sequence length="323" mass="33836">MIEGVKRFRSNSVTNDPNLSRDSEVARPGAGGPATDYDRNWPDGFVTAGKPSGGTLSDTQGSADGRKPVFAAERRQRILELVRANGAVSLRELAQSVQSSEVTVRRDVRALESAGLLNRHHGGASLPGELSREPTYVQKAQVASAEKAAIADLAASLVEDGDAIVIGPGTTTQALAQRLTKHTELAVVTNSLLVAQALAGSPRIEVVLTGGTLRGSIHAVVGSAAEHSLAGLRVRRAFISGNGLTAERGLSTPNVQVASIDRALAAAAEEVVVLADHTKIGTDTMVQTVPAEQIDHLVTEDAAPREELDELSGRGVRLHIARL</sequence>
<dbReference type="Proteomes" id="UP000805614">
    <property type="component" value="Unassembled WGS sequence"/>
</dbReference>
<gene>
    <name evidence="6" type="ORF">HKK74_34090</name>
</gene>
<evidence type="ECO:0000313" key="7">
    <source>
        <dbReference type="Proteomes" id="UP000805614"/>
    </source>
</evidence>
<evidence type="ECO:0000256" key="1">
    <source>
        <dbReference type="ARBA" id="ARBA00023015"/>
    </source>
</evidence>
<reference evidence="6 7" key="1">
    <citation type="submission" date="2020-06" db="EMBL/GenBank/DDBJ databases">
        <title>Actinomadura xiongansis sp. nov., isolated from soil of Baiyangdian.</title>
        <authorList>
            <person name="Zhang X."/>
        </authorList>
    </citation>
    <scope>NUCLEOTIDE SEQUENCE [LARGE SCALE GENOMIC DNA]</scope>
    <source>
        <strain evidence="6 7">HBUM206468</strain>
    </source>
</reference>
<dbReference type="PROSITE" id="PS51000">
    <property type="entry name" value="HTH_DEOR_2"/>
    <property type="match status" value="1"/>
</dbReference>
<comment type="caution">
    <text evidence="6">The sequence shown here is derived from an EMBL/GenBank/DDBJ whole genome shotgun (WGS) entry which is preliminary data.</text>
</comment>
<dbReference type="Gene3D" id="1.10.10.10">
    <property type="entry name" value="Winged helix-like DNA-binding domain superfamily/Winged helix DNA-binding domain"/>
    <property type="match status" value="1"/>
</dbReference>
<dbReference type="InterPro" id="IPR036390">
    <property type="entry name" value="WH_DNA-bd_sf"/>
</dbReference>
<keyword evidence="1" id="KW-0805">Transcription regulation</keyword>
<dbReference type="InterPro" id="IPR037171">
    <property type="entry name" value="NagB/RpiA_transferase-like"/>
</dbReference>